<dbReference type="InterPro" id="IPR043504">
    <property type="entry name" value="Peptidase_S1_PA_chymotrypsin"/>
</dbReference>
<comment type="caution">
    <text evidence="5">The sequence shown here is derived from an EMBL/GenBank/DDBJ whole genome shotgun (WGS) entry which is preliminary data.</text>
</comment>
<dbReference type="Gene3D" id="2.40.10.10">
    <property type="entry name" value="Trypsin-like serine proteases"/>
    <property type="match status" value="1"/>
</dbReference>
<dbReference type="Pfam" id="PF00089">
    <property type="entry name" value="Trypsin"/>
    <property type="match status" value="1"/>
</dbReference>
<dbReference type="PROSITE" id="PS50240">
    <property type="entry name" value="TRYPSIN_DOM"/>
    <property type="match status" value="1"/>
</dbReference>
<keyword evidence="1" id="KW-1015">Disulfide bond</keyword>
<feature type="region of interest" description="Disordered" evidence="2">
    <location>
        <begin position="41"/>
        <end position="61"/>
    </location>
</feature>
<evidence type="ECO:0000256" key="1">
    <source>
        <dbReference type="ARBA" id="ARBA00023157"/>
    </source>
</evidence>
<name>A0AA36GWU6_CYLNA</name>
<dbReference type="InterPro" id="IPR009003">
    <property type="entry name" value="Peptidase_S1_PA"/>
</dbReference>
<dbReference type="PROSITE" id="PS00134">
    <property type="entry name" value="TRYPSIN_HIS"/>
    <property type="match status" value="1"/>
</dbReference>
<dbReference type="SUPFAM" id="SSF50494">
    <property type="entry name" value="Trypsin-like serine proteases"/>
    <property type="match status" value="1"/>
</dbReference>
<dbReference type="InterPro" id="IPR001314">
    <property type="entry name" value="Peptidase_S1A"/>
</dbReference>
<evidence type="ECO:0000313" key="6">
    <source>
        <dbReference type="Proteomes" id="UP001176961"/>
    </source>
</evidence>
<evidence type="ECO:0000313" key="5">
    <source>
        <dbReference type="EMBL" id="CAJ0599777.1"/>
    </source>
</evidence>
<dbReference type="SMART" id="SM00020">
    <property type="entry name" value="Tryp_SPc"/>
    <property type="match status" value="1"/>
</dbReference>
<dbReference type="EMBL" id="CATQJL010000223">
    <property type="protein sequence ID" value="CAJ0599777.1"/>
    <property type="molecule type" value="Genomic_DNA"/>
</dbReference>
<dbReference type="GO" id="GO:0004252">
    <property type="term" value="F:serine-type endopeptidase activity"/>
    <property type="evidence" value="ECO:0007669"/>
    <property type="project" value="InterPro"/>
</dbReference>
<keyword evidence="6" id="KW-1185">Reference proteome</keyword>
<accession>A0AA36GWU6</accession>
<dbReference type="GO" id="GO:0006508">
    <property type="term" value="P:proteolysis"/>
    <property type="evidence" value="ECO:0007669"/>
    <property type="project" value="InterPro"/>
</dbReference>
<evidence type="ECO:0000256" key="3">
    <source>
        <dbReference type="SAM" id="SignalP"/>
    </source>
</evidence>
<feature type="chain" id="PRO_5041205234" description="Peptidase S1 domain-containing protein" evidence="3">
    <location>
        <begin position="18"/>
        <end position="390"/>
    </location>
</feature>
<dbReference type="Proteomes" id="UP001176961">
    <property type="component" value="Unassembled WGS sequence"/>
</dbReference>
<organism evidence="5 6">
    <name type="scientific">Cylicocyclus nassatus</name>
    <name type="common">Nematode worm</name>
    <dbReference type="NCBI Taxonomy" id="53992"/>
    <lineage>
        <taxon>Eukaryota</taxon>
        <taxon>Metazoa</taxon>
        <taxon>Ecdysozoa</taxon>
        <taxon>Nematoda</taxon>
        <taxon>Chromadorea</taxon>
        <taxon>Rhabditida</taxon>
        <taxon>Rhabditina</taxon>
        <taxon>Rhabditomorpha</taxon>
        <taxon>Strongyloidea</taxon>
        <taxon>Strongylidae</taxon>
        <taxon>Cylicocyclus</taxon>
    </lineage>
</organism>
<dbReference type="PANTHER" id="PTHR24253:SF153">
    <property type="entry name" value="SERINE PROTEASE HEPSIN"/>
    <property type="match status" value="1"/>
</dbReference>
<dbReference type="AlphaFoldDB" id="A0AA36GWU6"/>
<proteinExistence type="predicted"/>
<dbReference type="PANTHER" id="PTHR24253">
    <property type="entry name" value="TRANSMEMBRANE PROTEASE SERINE"/>
    <property type="match status" value="1"/>
</dbReference>
<protein>
    <recommendedName>
        <fullName evidence="4">Peptidase S1 domain-containing protein</fullName>
    </recommendedName>
</protein>
<dbReference type="InterPro" id="IPR001254">
    <property type="entry name" value="Trypsin_dom"/>
</dbReference>
<evidence type="ECO:0000259" key="4">
    <source>
        <dbReference type="PROSITE" id="PS50240"/>
    </source>
</evidence>
<dbReference type="PRINTS" id="PR00722">
    <property type="entry name" value="CHYMOTRYPSIN"/>
</dbReference>
<feature type="signal peptide" evidence="3">
    <location>
        <begin position="1"/>
        <end position="17"/>
    </location>
</feature>
<keyword evidence="3" id="KW-0732">Signal</keyword>
<evidence type="ECO:0000256" key="2">
    <source>
        <dbReference type="SAM" id="MobiDB-lite"/>
    </source>
</evidence>
<dbReference type="InterPro" id="IPR018114">
    <property type="entry name" value="TRYPSIN_HIS"/>
</dbReference>
<reference evidence="5" key="1">
    <citation type="submission" date="2023-07" db="EMBL/GenBank/DDBJ databases">
        <authorList>
            <consortium name="CYATHOMIX"/>
        </authorList>
    </citation>
    <scope>NUCLEOTIDE SEQUENCE</scope>
    <source>
        <strain evidence="5">N/A</strain>
    </source>
</reference>
<gene>
    <name evidence="5" type="ORF">CYNAS_LOCUS11760</name>
</gene>
<sequence>MRSFIIFLILLLHITTGHDSDVYGAQNCGISQVGSAHFGAARRRRSSPVDAHSNDANFDGGVQQQELDENAILNEDDNDFMQEKVMGGRRAERGELPWAVHLRTRISVCGGTLVSRRHIISASHCFKRTRKRPCGTSIMSSMEEVINGTKVFIGGTCTKANRSGCIDSDVGRIYKVARAFYDGWFKKDCKGTHDIAILELTEDVPKTINHVCLPFINHLQEIEDPYLKMRTFGWGRDPIKHAKLSPYLQIADLGAKSTGEECDKVTVWKAKDTFCFTSISPTWCPGDSGGGVTAKIHGRSYLMGIVSQGGNCQHNVDYLKKRRKKRPYPMVATDIMYHRKLIEKWLQTEKSENQPAETHKISLPNVLNTLFNMFNRLLRFLFPSSQKKAP</sequence>
<feature type="domain" description="Peptidase S1" evidence="4">
    <location>
        <begin position="85"/>
        <end position="351"/>
    </location>
</feature>